<protein>
    <recommendedName>
        <fullName evidence="4">Cyclic lactone autoinducer peptide</fullName>
    </recommendedName>
</protein>
<evidence type="ECO:0000313" key="3">
    <source>
        <dbReference type="Proteomes" id="UP001198893"/>
    </source>
</evidence>
<evidence type="ECO:0000256" key="1">
    <source>
        <dbReference type="SAM" id="Phobius"/>
    </source>
</evidence>
<dbReference type="AlphaFoldDB" id="A0AAW4WG49"/>
<organism evidence="2 3">
    <name type="scientific">Roseburia amylophila</name>
    <dbReference type="NCBI Taxonomy" id="2981794"/>
    <lineage>
        <taxon>Bacteria</taxon>
        <taxon>Bacillati</taxon>
        <taxon>Bacillota</taxon>
        <taxon>Clostridia</taxon>
        <taxon>Lachnospirales</taxon>
        <taxon>Lachnospiraceae</taxon>
        <taxon>Roseburia</taxon>
    </lineage>
</organism>
<sequence length="47" mass="5364">MVITVRIIVKVIIVAIFAFVEIVIFANATVPWLEGREANKPRIRVEK</sequence>
<gene>
    <name evidence="2" type="ORF">LKD47_03200</name>
</gene>
<feature type="transmembrane region" description="Helical" evidence="1">
    <location>
        <begin position="7"/>
        <end position="26"/>
    </location>
</feature>
<name>A0AAW4WG49_9FIRM</name>
<keyword evidence="1" id="KW-1133">Transmembrane helix</keyword>
<evidence type="ECO:0000313" key="2">
    <source>
        <dbReference type="EMBL" id="MCC2241313.1"/>
    </source>
</evidence>
<dbReference type="EMBL" id="JAJEQW010000002">
    <property type="protein sequence ID" value="MCC2241313.1"/>
    <property type="molecule type" value="Genomic_DNA"/>
</dbReference>
<dbReference type="RefSeq" id="WP_273429390.1">
    <property type="nucleotide sequence ID" value="NZ_JBBNGZ010000074.1"/>
</dbReference>
<evidence type="ECO:0008006" key="4">
    <source>
        <dbReference type="Google" id="ProtNLM"/>
    </source>
</evidence>
<keyword evidence="1" id="KW-0812">Transmembrane</keyword>
<reference evidence="2" key="1">
    <citation type="submission" date="2021-10" db="EMBL/GenBank/DDBJ databases">
        <title>Anaerobic single-cell dispensing facilitates the cultivation of human gut bacteria.</title>
        <authorList>
            <person name="Afrizal A."/>
        </authorList>
    </citation>
    <scope>NUCLEOTIDE SEQUENCE</scope>
    <source>
        <strain evidence="2">CLA-AA-H204</strain>
    </source>
</reference>
<dbReference type="Proteomes" id="UP001198893">
    <property type="component" value="Unassembled WGS sequence"/>
</dbReference>
<accession>A0AAW4WG49</accession>
<keyword evidence="1" id="KW-0472">Membrane</keyword>
<comment type="caution">
    <text evidence="2">The sequence shown here is derived from an EMBL/GenBank/DDBJ whole genome shotgun (WGS) entry which is preliminary data.</text>
</comment>
<proteinExistence type="predicted"/>